<evidence type="ECO:0000256" key="1">
    <source>
        <dbReference type="SAM" id="Phobius"/>
    </source>
</evidence>
<dbReference type="InterPro" id="IPR003675">
    <property type="entry name" value="Rce1/LyrA-like_dom"/>
</dbReference>
<feature type="transmembrane region" description="Helical" evidence="1">
    <location>
        <begin position="181"/>
        <end position="198"/>
    </location>
</feature>
<organism evidence="3 4">
    <name type="scientific">Listeria floridensis FSL S10-1187</name>
    <dbReference type="NCBI Taxonomy" id="1265817"/>
    <lineage>
        <taxon>Bacteria</taxon>
        <taxon>Bacillati</taxon>
        <taxon>Bacillota</taxon>
        <taxon>Bacilli</taxon>
        <taxon>Bacillales</taxon>
        <taxon>Listeriaceae</taxon>
        <taxon>Listeria</taxon>
    </lineage>
</organism>
<dbReference type="InterPro" id="IPR052710">
    <property type="entry name" value="CAAX_protease"/>
</dbReference>
<feature type="transmembrane region" description="Helical" evidence="1">
    <location>
        <begin position="156"/>
        <end position="175"/>
    </location>
</feature>
<accession>A0ABN0RFM8</accession>
<feature type="transmembrane region" description="Helical" evidence="1">
    <location>
        <begin position="205"/>
        <end position="224"/>
    </location>
</feature>
<dbReference type="GO" id="GO:0008233">
    <property type="term" value="F:peptidase activity"/>
    <property type="evidence" value="ECO:0007669"/>
    <property type="project" value="UniProtKB-KW"/>
</dbReference>
<keyword evidence="3" id="KW-0378">Hydrolase</keyword>
<keyword evidence="3" id="KW-0645">Protease</keyword>
<reference evidence="3 4" key="1">
    <citation type="journal article" date="2014" name="Int. J. Syst. Evol. Microbiol.">
        <title>Listeria floridensis sp. nov., Listeria aquatica sp. nov., Listeria cornellensis sp. nov., Listeria riparia sp. nov. and Listeria grandensis sp. nov., from agricultural and natural environments.</title>
        <authorList>
            <person name="den Bakker H.C."/>
            <person name="Warchocki S."/>
            <person name="Wright E.M."/>
            <person name="Allred A.F."/>
            <person name="Ahlstrom C."/>
            <person name="Manuel C.S."/>
            <person name="Stasiewicz M.J."/>
            <person name="Burrell A."/>
            <person name="Roof S."/>
            <person name="Strawn L."/>
            <person name="Fortes E.D."/>
            <person name="Nightingale K.K."/>
            <person name="Kephart D."/>
            <person name="Wiedmann M."/>
        </authorList>
    </citation>
    <scope>NUCLEOTIDE SEQUENCE [LARGE SCALE GENOMIC DNA]</scope>
    <source>
        <strain evidence="3 4">FSL S10-1187</strain>
    </source>
</reference>
<name>A0ABN0RFM8_9LIST</name>
<dbReference type="GO" id="GO:0006508">
    <property type="term" value="P:proteolysis"/>
    <property type="evidence" value="ECO:0007669"/>
    <property type="project" value="UniProtKB-KW"/>
</dbReference>
<feature type="transmembrane region" description="Helical" evidence="1">
    <location>
        <begin position="46"/>
        <end position="65"/>
    </location>
</feature>
<evidence type="ECO:0000313" key="3">
    <source>
        <dbReference type="EMBL" id="EUJ32043.1"/>
    </source>
</evidence>
<comment type="caution">
    <text evidence="3">The sequence shown here is derived from an EMBL/GenBank/DDBJ whole genome shotgun (WGS) entry which is preliminary data.</text>
</comment>
<dbReference type="Proteomes" id="UP000019249">
    <property type="component" value="Unassembled WGS sequence"/>
</dbReference>
<feature type="transmembrane region" description="Helical" evidence="1">
    <location>
        <begin position="123"/>
        <end position="144"/>
    </location>
</feature>
<feature type="transmembrane region" description="Helical" evidence="1">
    <location>
        <begin position="86"/>
        <end position="111"/>
    </location>
</feature>
<evidence type="ECO:0000313" key="4">
    <source>
        <dbReference type="Proteomes" id="UP000019249"/>
    </source>
</evidence>
<dbReference type="EMBL" id="AODF01000014">
    <property type="protein sequence ID" value="EUJ32043.1"/>
    <property type="molecule type" value="Genomic_DNA"/>
</dbReference>
<keyword evidence="4" id="KW-1185">Reference proteome</keyword>
<keyword evidence="1" id="KW-1133">Transmembrane helix</keyword>
<dbReference type="PANTHER" id="PTHR36435">
    <property type="entry name" value="SLR1288 PROTEIN"/>
    <property type="match status" value="1"/>
</dbReference>
<proteinExistence type="predicted"/>
<gene>
    <name evidence="3" type="ORF">MFLO_07647</name>
</gene>
<keyword evidence="1" id="KW-0472">Membrane</keyword>
<sequence>MPKRYLTIIFAYFILLFSGAIGAPIVQSILKALTNYSSEAAGSLAVVIWTIFSNLLTLFIIWLVLRKQPEQNKIVFGEKTSLGKSLLWSVLGFVILIAAQYLSFFIIALFVGMPSGSENTESLLNYAKSAPIFLFFIGITGPILEELVFRKVIYGGLANMTNIHVAAVISSFIFALLHGDISYLLAYFVIGLVLCYLYTKTKRIIVPMGAHILMNCFVLILGFVTGG</sequence>
<dbReference type="PANTHER" id="PTHR36435:SF6">
    <property type="entry name" value="ABORTIVE INFECTION PROTEIN"/>
    <property type="match status" value="1"/>
</dbReference>
<feature type="domain" description="CAAX prenyl protease 2/Lysostaphin resistance protein A-like" evidence="2">
    <location>
        <begin position="130"/>
        <end position="217"/>
    </location>
</feature>
<keyword evidence="1" id="KW-0812">Transmembrane</keyword>
<evidence type="ECO:0000259" key="2">
    <source>
        <dbReference type="Pfam" id="PF02517"/>
    </source>
</evidence>
<dbReference type="Pfam" id="PF02517">
    <property type="entry name" value="Rce1-like"/>
    <property type="match status" value="1"/>
</dbReference>
<dbReference type="RefSeq" id="WP_036097217.1">
    <property type="nucleotide sequence ID" value="NZ_AODF01000014.1"/>
</dbReference>
<protein>
    <submittedName>
        <fullName evidence="3">Metal-dependent membrane protease</fullName>
    </submittedName>
</protein>